<keyword evidence="4" id="KW-0234">DNA repair</keyword>
<keyword evidence="2" id="KW-0227">DNA damage</keyword>
<keyword evidence="3" id="KW-0741">SOS mutagenesis</keyword>
<dbReference type="Pfam" id="PF11799">
    <property type="entry name" value="IMS_C"/>
    <property type="match status" value="1"/>
</dbReference>
<dbReference type="PANTHER" id="PTHR11076">
    <property type="entry name" value="DNA REPAIR POLYMERASE UMUC / TRANSFERASE FAMILY MEMBER"/>
    <property type="match status" value="1"/>
</dbReference>
<reference evidence="7" key="1">
    <citation type="journal article" date="2014" name="Int. J. Syst. Evol. Microbiol.">
        <title>Complete genome sequence of Corynebacterium casei LMG S-19264T (=DSM 44701T), isolated from a smear-ripened cheese.</title>
        <authorList>
            <consortium name="US DOE Joint Genome Institute (JGI-PGF)"/>
            <person name="Walter F."/>
            <person name="Albersmeier A."/>
            <person name="Kalinowski J."/>
            <person name="Ruckert C."/>
        </authorList>
    </citation>
    <scope>NUCLEOTIDE SEQUENCE</scope>
    <source>
        <strain evidence="7">CGMCC 1.15425</strain>
    </source>
</reference>
<evidence type="ECO:0000256" key="3">
    <source>
        <dbReference type="ARBA" id="ARBA00023199"/>
    </source>
</evidence>
<dbReference type="OrthoDB" id="9808813at2"/>
<dbReference type="Pfam" id="PF00817">
    <property type="entry name" value="IMS"/>
    <property type="match status" value="1"/>
</dbReference>
<dbReference type="PANTHER" id="PTHR11076:SF34">
    <property type="entry name" value="PROTEIN UMUC"/>
    <property type="match status" value="1"/>
</dbReference>
<dbReference type="GO" id="GO:0006281">
    <property type="term" value="P:DNA repair"/>
    <property type="evidence" value="ECO:0007669"/>
    <property type="project" value="UniProtKB-KW"/>
</dbReference>
<evidence type="ECO:0000256" key="1">
    <source>
        <dbReference type="ARBA" id="ARBA00010945"/>
    </source>
</evidence>
<keyword evidence="5" id="KW-0742">SOS response</keyword>
<comment type="caution">
    <text evidence="7">The sequence shown here is derived from an EMBL/GenBank/DDBJ whole genome shotgun (WGS) entry which is preliminary data.</text>
</comment>
<dbReference type="Proteomes" id="UP000627715">
    <property type="component" value="Unassembled WGS sequence"/>
</dbReference>
<gene>
    <name evidence="7" type="primary">rulB</name>
    <name evidence="7" type="ORF">GCM10011403_26830</name>
</gene>
<dbReference type="InterPro" id="IPR017961">
    <property type="entry name" value="DNA_pol_Y-fam_little_finger"/>
</dbReference>
<dbReference type="InterPro" id="IPR001126">
    <property type="entry name" value="UmuC"/>
</dbReference>
<protein>
    <submittedName>
        <fullName evidence="7">DNA polymerase V subunit UmuC</fullName>
    </submittedName>
</protein>
<feature type="domain" description="UmuC" evidence="6">
    <location>
        <begin position="2"/>
        <end position="190"/>
    </location>
</feature>
<dbReference type="Pfam" id="PF13438">
    <property type="entry name" value="DUF4113"/>
    <property type="match status" value="1"/>
</dbReference>
<sequence>MYALCDVNSMYASCEKVFDPTIRNKPVVVLTNNDGCICAACNIAKRAGIGKKFVPYFQVKQELEKAGAVIKSSNYELYADLSQRMMETCTRFAPYSHIYSIDECFLFYGKGAYKPPEGWFEHARSIRRTVWREVRLPIGVGMGLTPTLAKAANHAAKRLDGFRGVAVIETEQERKSILKQMAVSDVWGIGRRISKRLNDIGIHSALDLANARADSMRKMFSVLIADTVLELNGHARISWDDVRSPKKQIFSTRSFGQRVTEKQVLRQAIATHAAIIARKLRKQDSLAVCVMVFAHSSIHAKEPYYRKAMVCEFSAPTNDTRVITKAMCSQIDAIYAEGVRFYKCGVGALELIDTSHYQPDMFVASQDNKALMGCLDFINNKYGRNTMYLAAQGIEQKFAMRRAFLSPQYTTRLADLPKIYCNDV</sequence>
<dbReference type="SUPFAM" id="SSF56672">
    <property type="entry name" value="DNA/RNA polymerases"/>
    <property type="match status" value="1"/>
</dbReference>
<dbReference type="PROSITE" id="PS50173">
    <property type="entry name" value="UMUC"/>
    <property type="match status" value="1"/>
</dbReference>
<dbReference type="GO" id="GO:0042276">
    <property type="term" value="P:error-prone translesion synthesis"/>
    <property type="evidence" value="ECO:0007669"/>
    <property type="project" value="TreeGrafter"/>
</dbReference>
<dbReference type="GO" id="GO:0009432">
    <property type="term" value="P:SOS response"/>
    <property type="evidence" value="ECO:0007669"/>
    <property type="project" value="UniProtKB-KW"/>
</dbReference>
<dbReference type="GO" id="GO:0003887">
    <property type="term" value="F:DNA-directed DNA polymerase activity"/>
    <property type="evidence" value="ECO:0007669"/>
    <property type="project" value="TreeGrafter"/>
</dbReference>
<evidence type="ECO:0000256" key="5">
    <source>
        <dbReference type="ARBA" id="ARBA00023236"/>
    </source>
</evidence>
<dbReference type="Gene3D" id="3.30.70.270">
    <property type="match status" value="1"/>
</dbReference>
<evidence type="ECO:0000256" key="2">
    <source>
        <dbReference type="ARBA" id="ARBA00022763"/>
    </source>
</evidence>
<dbReference type="GO" id="GO:0005829">
    <property type="term" value="C:cytosol"/>
    <property type="evidence" value="ECO:0007669"/>
    <property type="project" value="TreeGrafter"/>
</dbReference>
<dbReference type="Gene3D" id="1.10.150.20">
    <property type="entry name" value="5' to 3' exonuclease, C-terminal subdomain"/>
    <property type="match status" value="1"/>
</dbReference>
<comment type="similarity">
    <text evidence="1">Belongs to the DNA polymerase type-Y family.</text>
</comment>
<keyword evidence="8" id="KW-1185">Reference proteome</keyword>
<dbReference type="InterPro" id="IPR024728">
    <property type="entry name" value="PolY_HhH_motif"/>
</dbReference>
<dbReference type="InterPro" id="IPR043502">
    <property type="entry name" value="DNA/RNA_pol_sf"/>
</dbReference>
<dbReference type="Gene3D" id="3.40.1170.60">
    <property type="match status" value="1"/>
</dbReference>
<dbReference type="InterPro" id="IPR043128">
    <property type="entry name" value="Rev_trsase/Diguanyl_cyclase"/>
</dbReference>
<organism evidence="7 8">
    <name type="scientific">Pseudohongiella nitratireducens</name>
    <dbReference type="NCBI Taxonomy" id="1768907"/>
    <lineage>
        <taxon>Bacteria</taxon>
        <taxon>Pseudomonadati</taxon>
        <taxon>Pseudomonadota</taxon>
        <taxon>Gammaproteobacteria</taxon>
        <taxon>Pseudomonadales</taxon>
        <taxon>Pseudohongiellaceae</taxon>
        <taxon>Pseudohongiella</taxon>
    </lineage>
</organism>
<evidence type="ECO:0000313" key="8">
    <source>
        <dbReference type="Proteomes" id="UP000627715"/>
    </source>
</evidence>
<dbReference type="InterPro" id="IPR025188">
    <property type="entry name" value="DUF4113"/>
</dbReference>
<dbReference type="GO" id="GO:0003684">
    <property type="term" value="F:damaged DNA binding"/>
    <property type="evidence" value="ECO:0007669"/>
    <property type="project" value="InterPro"/>
</dbReference>
<accession>A0A916QLX7</accession>
<dbReference type="EMBL" id="BMIY01000012">
    <property type="protein sequence ID" value="GFZ81991.1"/>
    <property type="molecule type" value="Genomic_DNA"/>
</dbReference>
<name>A0A916QLX7_9GAMM</name>
<evidence type="ECO:0000313" key="7">
    <source>
        <dbReference type="EMBL" id="GFZ81991.1"/>
    </source>
</evidence>
<proteinExistence type="inferred from homology"/>
<evidence type="ECO:0000256" key="4">
    <source>
        <dbReference type="ARBA" id="ARBA00023204"/>
    </source>
</evidence>
<dbReference type="RefSeq" id="WP_068810287.1">
    <property type="nucleotide sequence ID" value="NZ_BMIY01000012.1"/>
</dbReference>
<dbReference type="Pfam" id="PF11798">
    <property type="entry name" value="IMS_HHH"/>
    <property type="match status" value="1"/>
</dbReference>
<dbReference type="InterPro" id="IPR050116">
    <property type="entry name" value="DNA_polymerase-Y"/>
</dbReference>
<reference evidence="7" key="2">
    <citation type="submission" date="2020-09" db="EMBL/GenBank/DDBJ databases">
        <authorList>
            <person name="Sun Q."/>
            <person name="Zhou Y."/>
        </authorList>
    </citation>
    <scope>NUCLEOTIDE SEQUENCE</scope>
    <source>
        <strain evidence="7">CGMCC 1.15425</strain>
    </source>
</reference>
<evidence type="ECO:0000259" key="6">
    <source>
        <dbReference type="PROSITE" id="PS50173"/>
    </source>
</evidence>
<dbReference type="AlphaFoldDB" id="A0A916QLX7"/>
<dbReference type="CDD" id="cd01700">
    <property type="entry name" value="PolY_Pol_V_umuC"/>
    <property type="match status" value="1"/>
</dbReference>